<dbReference type="Proteomes" id="UP000006447">
    <property type="component" value="Unassembled WGS sequence"/>
</dbReference>
<reference evidence="1 2" key="1">
    <citation type="journal article" date="2012" name="J. Bacteriol.">
        <title>Draft genome sequence of the nitrophenol-degrading actinomycete Rhodococcus imtechensis RKJ300.</title>
        <authorList>
            <person name="Vikram S."/>
            <person name="Kumar S."/>
            <person name="Subramanian S."/>
            <person name="Raghava G.P."/>
        </authorList>
    </citation>
    <scope>NUCLEOTIDE SEQUENCE [LARGE SCALE GENOMIC DNA]</scope>
    <source>
        <strain evidence="1 2">RKJ300</strain>
    </source>
</reference>
<dbReference type="PATRIC" id="fig|1165867.3.peg.2313"/>
<protein>
    <submittedName>
        <fullName evidence="1">Uncharacterized protein</fullName>
    </submittedName>
</protein>
<dbReference type="AlphaFoldDB" id="I0WTW4"/>
<dbReference type="RefSeq" id="WP_007297282.1">
    <property type="nucleotide sequence ID" value="NZ_AJJH01000051.1"/>
</dbReference>
<gene>
    <name evidence="1" type="ORF">W59_11356</name>
</gene>
<name>I0WTW4_RHOOP</name>
<proteinExistence type="predicted"/>
<evidence type="ECO:0000313" key="1">
    <source>
        <dbReference type="EMBL" id="EID79830.1"/>
    </source>
</evidence>
<organism evidence="1 2">
    <name type="scientific">Rhodococcus opacus RKJ300 = JCM 13270</name>
    <dbReference type="NCBI Taxonomy" id="1165867"/>
    <lineage>
        <taxon>Bacteria</taxon>
        <taxon>Bacillati</taxon>
        <taxon>Actinomycetota</taxon>
        <taxon>Actinomycetes</taxon>
        <taxon>Mycobacteriales</taxon>
        <taxon>Nocardiaceae</taxon>
        <taxon>Rhodococcus</taxon>
    </lineage>
</organism>
<dbReference type="EMBL" id="AJJH01000051">
    <property type="protein sequence ID" value="EID79830.1"/>
    <property type="molecule type" value="Genomic_DNA"/>
</dbReference>
<comment type="caution">
    <text evidence="1">The sequence shown here is derived from an EMBL/GenBank/DDBJ whole genome shotgun (WGS) entry which is preliminary data.</text>
</comment>
<sequence>MAWFMIDPSNGKEIGAIAHGPALLARAEGVTVGLRSIMAYSVGLEVAVTVVGSGIHAEAMRRQYTAPSVIDPETGKRRAGQVHGRPMRLRALEDPILQPVLRSDSRGWYDSQDFYQREYLYEVTGLPQTRNLPLIAEWPEVGLEPVTTHLVLPDPSELAGAIIPLP</sequence>
<evidence type="ECO:0000313" key="2">
    <source>
        <dbReference type="Proteomes" id="UP000006447"/>
    </source>
</evidence>
<accession>I0WTW4</accession>